<dbReference type="OrthoDB" id="5845122at2"/>
<feature type="domain" description="SLH" evidence="2">
    <location>
        <begin position="24"/>
        <end position="87"/>
    </location>
</feature>
<keyword evidence="4" id="KW-1185">Reference proteome</keyword>
<feature type="chain" id="PRO_5011434672" evidence="1">
    <location>
        <begin position="25"/>
        <end position="467"/>
    </location>
</feature>
<dbReference type="AlphaFoldDB" id="A0A1H8WK71"/>
<evidence type="ECO:0000313" key="3">
    <source>
        <dbReference type="EMBL" id="SEP28094.1"/>
    </source>
</evidence>
<dbReference type="STRING" id="112903.SAMN04490178_11645"/>
<dbReference type="InterPro" id="IPR001119">
    <property type="entry name" value="SLH_dom"/>
</dbReference>
<protein>
    <submittedName>
        <fullName evidence="3">S-layer homology domain-containing protein</fullName>
    </submittedName>
</protein>
<proteinExistence type="predicted"/>
<dbReference type="PROSITE" id="PS51272">
    <property type="entry name" value="SLH"/>
    <property type="match status" value="1"/>
</dbReference>
<keyword evidence="1" id="KW-0732">Signal</keyword>
<accession>A0A1H8WK71</accession>
<dbReference type="Proteomes" id="UP000198847">
    <property type="component" value="Unassembled WGS sequence"/>
</dbReference>
<evidence type="ECO:0000259" key="2">
    <source>
        <dbReference type="PROSITE" id="PS51272"/>
    </source>
</evidence>
<dbReference type="PANTHER" id="PTHR43308">
    <property type="entry name" value="OUTER MEMBRANE PROTEIN ALPHA-RELATED"/>
    <property type="match status" value="1"/>
</dbReference>
<dbReference type="RefSeq" id="WP_091748292.1">
    <property type="nucleotide sequence ID" value="NZ_FODY01000016.1"/>
</dbReference>
<dbReference type="PANTHER" id="PTHR43308:SF1">
    <property type="entry name" value="OUTER MEMBRANE PROTEIN ALPHA"/>
    <property type="match status" value="1"/>
</dbReference>
<evidence type="ECO:0000256" key="1">
    <source>
        <dbReference type="SAM" id="SignalP"/>
    </source>
</evidence>
<sequence length="467" mass="50370">MKKKIILTWLLALALAATAGTGFAASSFVDVNEKHWAYDSINKLVSTGVIEGYQDGYFRGDKPLSRYEFAVATAKAIDNYNKADDAEKSEILKLVAEFSKELDSIDARLGKVEQKVGSVKFSGDSRIRYQHNYGLNGKSNGQGADASRSQLRLRLTGDAVLDQNWSVSTRFGVQNTTGQTAGATGVTLPAGAEQGSNNGQVFFDRAEFKYSKDAFTGTIGRSTLFLGQGLLYDFAFDGFTAGYTSGKLTSKLLLGDASLTRSAWAQNVSGGAGTAWNQTEKFWGADFKYAFNLKVFATATAYQSTTAGYPYKDIALGINATLGDFRLLAEGVRNTYNNYGSSHYQGTTTSADAQKNGYWVDLRWKFADVNKPGSWSTNVRYVSLGKDAIDGPPTTLNWVGSSTIANGGGAAAATGYGIKGYELGSDYILAKGADLRLAVGKYKPYDKNYAGFDSYNTVATATLFFNF</sequence>
<name>A0A1H8WK71_9FIRM</name>
<organism evidence="3 4">
    <name type="scientific">Propionispora vibrioides</name>
    <dbReference type="NCBI Taxonomy" id="112903"/>
    <lineage>
        <taxon>Bacteria</taxon>
        <taxon>Bacillati</taxon>
        <taxon>Bacillota</taxon>
        <taxon>Negativicutes</taxon>
        <taxon>Selenomonadales</taxon>
        <taxon>Sporomusaceae</taxon>
        <taxon>Propionispora</taxon>
    </lineage>
</organism>
<dbReference type="EMBL" id="FODY01000016">
    <property type="protein sequence ID" value="SEP28094.1"/>
    <property type="molecule type" value="Genomic_DNA"/>
</dbReference>
<dbReference type="Pfam" id="PF00395">
    <property type="entry name" value="SLH"/>
    <property type="match status" value="1"/>
</dbReference>
<dbReference type="InterPro" id="IPR051465">
    <property type="entry name" value="Cell_Envelope_Struct_Comp"/>
</dbReference>
<reference evidence="3 4" key="1">
    <citation type="submission" date="2016-10" db="EMBL/GenBank/DDBJ databases">
        <authorList>
            <person name="de Groot N.N."/>
        </authorList>
    </citation>
    <scope>NUCLEOTIDE SEQUENCE [LARGE SCALE GENOMIC DNA]</scope>
    <source>
        <strain evidence="3 4">DSM 13305</strain>
    </source>
</reference>
<gene>
    <name evidence="3" type="ORF">SAMN04490178_11645</name>
</gene>
<dbReference type="SUPFAM" id="SSF56935">
    <property type="entry name" value="Porins"/>
    <property type="match status" value="1"/>
</dbReference>
<feature type="signal peptide" evidence="1">
    <location>
        <begin position="1"/>
        <end position="24"/>
    </location>
</feature>
<evidence type="ECO:0000313" key="4">
    <source>
        <dbReference type="Proteomes" id="UP000198847"/>
    </source>
</evidence>